<dbReference type="EMBL" id="KB446548">
    <property type="protein sequence ID" value="EME38066.1"/>
    <property type="molecule type" value="Genomic_DNA"/>
</dbReference>
<gene>
    <name evidence="2" type="ORF">DOTSEDRAFT_39608</name>
</gene>
<feature type="compositionally biased region" description="Basic and acidic residues" evidence="1">
    <location>
        <begin position="139"/>
        <end position="169"/>
    </location>
</feature>
<dbReference type="Proteomes" id="UP000016933">
    <property type="component" value="Unassembled WGS sequence"/>
</dbReference>
<reference evidence="2 3" key="2">
    <citation type="journal article" date="2012" name="PLoS Pathog.">
        <title>Diverse lifestyles and strategies of plant pathogenesis encoded in the genomes of eighteen Dothideomycetes fungi.</title>
        <authorList>
            <person name="Ohm R.A."/>
            <person name="Feau N."/>
            <person name="Henrissat B."/>
            <person name="Schoch C.L."/>
            <person name="Horwitz B.A."/>
            <person name="Barry K.W."/>
            <person name="Condon B.J."/>
            <person name="Copeland A.C."/>
            <person name="Dhillon B."/>
            <person name="Glaser F."/>
            <person name="Hesse C.N."/>
            <person name="Kosti I."/>
            <person name="LaButti K."/>
            <person name="Lindquist E.A."/>
            <person name="Lucas S."/>
            <person name="Salamov A.A."/>
            <person name="Bradshaw R.E."/>
            <person name="Ciuffetti L."/>
            <person name="Hamelin R.C."/>
            <person name="Kema G.H.J."/>
            <person name="Lawrence C."/>
            <person name="Scott J.A."/>
            <person name="Spatafora J.W."/>
            <person name="Turgeon B.G."/>
            <person name="de Wit P.J.G.M."/>
            <person name="Zhong S."/>
            <person name="Goodwin S.B."/>
            <person name="Grigoriev I.V."/>
        </authorList>
    </citation>
    <scope>NUCLEOTIDE SEQUENCE [LARGE SCALE GENOMIC DNA]</scope>
    <source>
        <strain evidence="3">NZE10 / CBS 128990</strain>
    </source>
</reference>
<accession>M2XG69</accession>
<dbReference type="OrthoDB" id="10480078at2759"/>
<organism evidence="2 3">
    <name type="scientific">Dothistroma septosporum (strain NZE10 / CBS 128990)</name>
    <name type="common">Red band needle blight fungus</name>
    <name type="synonym">Mycosphaerella pini</name>
    <dbReference type="NCBI Taxonomy" id="675120"/>
    <lineage>
        <taxon>Eukaryota</taxon>
        <taxon>Fungi</taxon>
        <taxon>Dikarya</taxon>
        <taxon>Ascomycota</taxon>
        <taxon>Pezizomycotina</taxon>
        <taxon>Dothideomycetes</taxon>
        <taxon>Dothideomycetidae</taxon>
        <taxon>Mycosphaerellales</taxon>
        <taxon>Mycosphaerellaceae</taxon>
        <taxon>Dothistroma</taxon>
    </lineage>
</organism>
<keyword evidence="3" id="KW-1185">Reference proteome</keyword>
<evidence type="ECO:0000256" key="1">
    <source>
        <dbReference type="SAM" id="MobiDB-lite"/>
    </source>
</evidence>
<feature type="region of interest" description="Disordered" evidence="1">
    <location>
        <begin position="1"/>
        <end position="20"/>
    </location>
</feature>
<dbReference type="OMA" id="AEVCPHK"/>
<protein>
    <submittedName>
        <fullName evidence="2">Uncharacterized protein</fullName>
    </submittedName>
</protein>
<reference evidence="3" key="1">
    <citation type="journal article" date="2012" name="PLoS Genet.">
        <title>The genomes of the fungal plant pathogens Cladosporium fulvum and Dothistroma septosporum reveal adaptation to different hosts and lifestyles but also signatures of common ancestry.</title>
        <authorList>
            <person name="de Wit P.J.G.M."/>
            <person name="van der Burgt A."/>
            <person name="Oekmen B."/>
            <person name="Stergiopoulos I."/>
            <person name="Abd-Elsalam K.A."/>
            <person name="Aerts A.L."/>
            <person name="Bahkali A.H."/>
            <person name="Beenen H.G."/>
            <person name="Chettri P."/>
            <person name="Cox M.P."/>
            <person name="Datema E."/>
            <person name="de Vries R.P."/>
            <person name="Dhillon B."/>
            <person name="Ganley A.R."/>
            <person name="Griffiths S.A."/>
            <person name="Guo Y."/>
            <person name="Hamelin R.C."/>
            <person name="Henrissat B."/>
            <person name="Kabir M.S."/>
            <person name="Jashni M.K."/>
            <person name="Kema G."/>
            <person name="Klaubauf S."/>
            <person name="Lapidus A."/>
            <person name="Levasseur A."/>
            <person name="Lindquist E."/>
            <person name="Mehrabi R."/>
            <person name="Ohm R.A."/>
            <person name="Owen T.J."/>
            <person name="Salamov A."/>
            <person name="Schwelm A."/>
            <person name="Schijlen E."/>
            <person name="Sun H."/>
            <person name="van den Burg H.A."/>
            <person name="van Ham R.C.H.J."/>
            <person name="Zhang S."/>
            <person name="Goodwin S.B."/>
            <person name="Grigoriev I.V."/>
            <person name="Collemare J."/>
            <person name="Bradshaw R.E."/>
        </authorList>
    </citation>
    <scope>NUCLEOTIDE SEQUENCE [LARGE SCALE GENOMIC DNA]</scope>
    <source>
        <strain evidence="3">NZE10 / CBS 128990</strain>
    </source>
</reference>
<proteinExistence type="predicted"/>
<name>M2XG69_DOTSN</name>
<feature type="region of interest" description="Disordered" evidence="1">
    <location>
        <begin position="138"/>
        <end position="181"/>
    </location>
</feature>
<evidence type="ECO:0000313" key="2">
    <source>
        <dbReference type="EMBL" id="EME38066.1"/>
    </source>
</evidence>
<sequence>MVPASSKKNTRAGSTTRPAKARVTNERWLYRDYMVVRVLVHEYHDNHQDFRKHHLSLIFAEVCPHKMQYPSNRLYEHRSVFKNTSVAKDKQRAWRRNEFANIESPGPDEDLVVEIKDAINATTAFKVIQDANEDSYMEECGRLEGEDAAWERGDSRRDESEQEKNKSDESDGDNGENYRSK</sequence>
<dbReference type="HOGENOM" id="CLU_1713203_0_0_1"/>
<dbReference type="AlphaFoldDB" id="M2XG69"/>
<evidence type="ECO:0000313" key="3">
    <source>
        <dbReference type="Proteomes" id="UP000016933"/>
    </source>
</evidence>